<keyword evidence="4" id="KW-0963">Cytoplasm</keyword>
<keyword evidence="10" id="KW-0943">RNA-mediated gene silencing</keyword>
<comment type="caution">
    <text evidence="14">The sequence shown here is derived from an EMBL/GenBank/DDBJ whole genome shotgun (WGS) entry which is preliminary data.</text>
</comment>
<keyword evidence="8" id="KW-0067">ATP-binding</keyword>
<dbReference type="InterPro" id="IPR041679">
    <property type="entry name" value="DNA2/NAM7-like_C"/>
</dbReference>
<dbReference type="AlphaFoldDB" id="A0A315VTA1"/>
<evidence type="ECO:0000313" key="14">
    <source>
        <dbReference type="EMBL" id="PWA26567.1"/>
    </source>
</evidence>
<dbReference type="InterPro" id="IPR027417">
    <property type="entry name" value="P-loop_NTPase"/>
</dbReference>
<feature type="non-terminal residue" evidence="14">
    <location>
        <position position="1"/>
    </location>
</feature>
<dbReference type="PANTHER" id="PTHR45418:SF1">
    <property type="entry name" value="CANCER_TESTIS ANTIGEN 55"/>
    <property type="match status" value="1"/>
</dbReference>
<dbReference type="SUPFAM" id="SSF52540">
    <property type="entry name" value="P-loop containing nucleoside triphosphate hydrolases"/>
    <property type="match status" value="1"/>
</dbReference>
<feature type="compositionally biased region" description="Polar residues" evidence="12">
    <location>
        <begin position="253"/>
        <end position="265"/>
    </location>
</feature>
<feature type="compositionally biased region" description="Polar residues" evidence="12">
    <location>
        <begin position="1118"/>
        <end position="1128"/>
    </location>
</feature>
<dbReference type="InterPro" id="IPR049080">
    <property type="entry name" value="MOV-10-like_beta-barrel"/>
</dbReference>
<dbReference type="GO" id="GO:0031047">
    <property type="term" value="P:regulatory ncRNA-mediated gene silencing"/>
    <property type="evidence" value="ECO:0007669"/>
    <property type="project" value="UniProtKB-KW"/>
</dbReference>
<dbReference type="Pfam" id="PF13087">
    <property type="entry name" value="AAA_12"/>
    <property type="match status" value="1"/>
</dbReference>
<accession>A0A315VTA1</accession>
<evidence type="ECO:0000256" key="12">
    <source>
        <dbReference type="SAM" id="MobiDB-lite"/>
    </source>
</evidence>
<keyword evidence="5" id="KW-0547">Nucleotide-binding</keyword>
<dbReference type="PANTHER" id="PTHR45418">
    <property type="entry name" value="CANCER/TESTIS ANTIGEN 55"/>
    <property type="match status" value="1"/>
</dbReference>
<feature type="region of interest" description="Disordered" evidence="12">
    <location>
        <begin position="1"/>
        <end position="30"/>
    </location>
</feature>
<sequence>KKMDEAEDLQLKSDTQTGEREPGGQDPTFLNTKIEIATQVKKNILSRHKRAKSFQKFKNKRFEETFKQYKLRMTSRHCALKKKKTVPVKADEKNMDEAVELSSTLERASSDQNPTVLFTEEELATLAQQNILLRQKKAKVEETLKKYKLRTASRRYEERDKNPVIVTENKKEMVEAENLQLNSKTQTGERASGGQDRILLSTKELAQAHQGILHCQKLAKSNQEYKNKWGEENFIKHQLKGNSRSCEKEKNDVSVTENKSDTQTGERALGDQKPTPLFTEEELAAIAQQNIFLRKKMAKIEPTFQKCQVSVTSNPYAEKEKISITVTENEKFVPLRIQNTGVGRVYFTFKTFDFVKNIFTVKSQDGNIIKTIKDHLLRPGESYRMKIHFSSDHSGLYEQLLVFKFKRDCEHSETFDIMRLLEVIRQTPQNEDSQAKSEVEKNFQTAKKTSLTGCEVFLRPVVYLRKYPLPKDIANIKDIDIDLEKKPLKWGNYSWRFHLLLYLEEYAFSTALEKCNQEDILVVAHQSEKRILILKAEDVSNISNVVLTGCKALVTPLNQQDDKIYKGWVDDVDEEQIYIRFEEKIQHRREVQCCVFTSKNTTTYATQSSSTSAQAFTKGLTLPCWAMFCIQFMPCTCNPKMHQVITANDFSISSPPMIENNPEQRKAIEHILARTAKPAPYLIFGPPGTGKTVTLVEVIKQIVSTQDSKILVCAPSNSATDYLCEKILEENIVPHKVFRLYSISYKVEKIPQHVKMHCSFNVTTNSFEIPTKRELMTYQIMVTTLQTAGRLVTGGIPPDHYSYIIVDEAGQAIETECLIPIAGEQGLLKPQSGQVVLAGDPKQLGPIILSKIAERNGLGVSMLERLMTDIRLYKQHKINGFNSRYMTKLLRNYRSHPALLKIPNELFYNSELQFCSSLEDCLYSDWELLPRKNQDFPLMFHGVAGMKEQDLNSPSVYNMAEVDVLKDYLKSLIKYRRRNGLDKIGPKEIGIVTPYTKQVEKINAAFHKDKDLVKEDLENVLVGTVEIFQGKESDVILMSTVRSNPGLTAPNQHFSLGFVKDEKRFNVAMTRARNLLVVVGDPRVLEIDPMWNKLIHYCLKERAYRGINIYDLKAGTEVTDSSPSSGPQQKVKPKVTFS</sequence>
<evidence type="ECO:0000256" key="10">
    <source>
        <dbReference type="ARBA" id="ARBA00023158"/>
    </source>
</evidence>
<dbReference type="EMBL" id="NHOQ01001156">
    <property type="protein sequence ID" value="PWA26567.1"/>
    <property type="molecule type" value="Genomic_DNA"/>
</dbReference>
<comment type="catalytic activity">
    <reaction evidence="11">
        <text>ATP + H2O = ADP + phosphate + H(+)</text>
        <dbReference type="Rhea" id="RHEA:13065"/>
        <dbReference type="ChEBI" id="CHEBI:15377"/>
        <dbReference type="ChEBI" id="CHEBI:15378"/>
        <dbReference type="ChEBI" id="CHEBI:30616"/>
        <dbReference type="ChEBI" id="CHEBI:43474"/>
        <dbReference type="ChEBI" id="CHEBI:456216"/>
        <dbReference type="EC" id="3.6.4.13"/>
    </reaction>
</comment>
<name>A0A315VTA1_GAMAF</name>
<feature type="non-terminal residue" evidence="14">
    <location>
        <position position="1138"/>
    </location>
</feature>
<dbReference type="EC" id="3.6.4.13" evidence="3"/>
<evidence type="ECO:0000256" key="9">
    <source>
        <dbReference type="ARBA" id="ARBA00022884"/>
    </source>
</evidence>
<dbReference type="Proteomes" id="UP000250572">
    <property type="component" value="Unassembled WGS sequence"/>
</dbReference>
<feature type="domain" description="AAA+ ATPase" evidence="13">
    <location>
        <begin position="677"/>
        <end position="858"/>
    </location>
</feature>
<evidence type="ECO:0000259" key="13">
    <source>
        <dbReference type="SMART" id="SM00382"/>
    </source>
</evidence>
<evidence type="ECO:0000256" key="1">
    <source>
        <dbReference type="ARBA" id="ARBA00004201"/>
    </source>
</evidence>
<evidence type="ECO:0000256" key="2">
    <source>
        <dbReference type="ARBA" id="ARBA00005601"/>
    </source>
</evidence>
<keyword evidence="15" id="KW-1185">Reference proteome</keyword>
<keyword evidence="7" id="KW-0347">Helicase</keyword>
<feature type="region of interest" description="Disordered" evidence="12">
    <location>
        <begin position="1117"/>
        <end position="1138"/>
    </location>
</feature>
<dbReference type="Gene3D" id="3.40.50.300">
    <property type="entry name" value="P-loop containing nucleotide triphosphate hydrolases"/>
    <property type="match status" value="2"/>
</dbReference>
<comment type="similarity">
    <text evidence="2">Belongs to the DNA2/NAM7 helicase family. SDE3 subfamily.</text>
</comment>
<evidence type="ECO:0000313" key="15">
    <source>
        <dbReference type="Proteomes" id="UP000250572"/>
    </source>
</evidence>
<reference evidence="14 15" key="1">
    <citation type="journal article" date="2018" name="G3 (Bethesda)">
        <title>A High-Quality Reference Genome for the Invasive Mosquitofish Gambusia affinis Using a Chicago Library.</title>
        <authorList>
            <person name="Hoffberg S.L."/>
            <person name="Troendle N.J."/>
            <person name="Glenn T.C."/>
            <person name="Mahmud O."/>
            <person name="Louha S."/>
            <person name="Chalopin D."/>
            <person name="Bennetzen J.L."/>
            <person name="Mauricio R."/>
        </authorList>
    </citation>
    <scope>NUCLEOTIDE SEQUENCE [LARGE SCALE GENOMIC DNA]</scope>
    <source>
        <strain evidence="14">NE01/NJP1002.9</strain>
        <tissue evidence="14">Muscle</tissue>
    </source>
</reference>
<protein>
    <recommendedName>
        <fullName evidence="3">RNA helicase</fullName>
        <ecNumber evidence="3">3.6.4.13</ecNumber>
    </recommendedName>
</protein>
<evidence type="ECO:0000256" key="7">
    <source>
        <dbReference type="ARBA" id="ARBA00022806"/>
    </source>
</evidence>
<keyword evidence="9" id="KW-0694">RNA-binding</keyword>
<keyword evidence="6" id="KW-0378">Hydrolase</keyword>
<dbReference type="Pfam" id="PF13086">
    <property type="entry name" value="AAA_11"/>
    <property type="match status" value="2"/>
</dbReference>
<evidence type="ECO:0000256" key="8">
    <source>
        <dbReference type="ARBA" id="ARBA00022840"/>
    </source>
</evidence>
<dbReference type="InterPro" id="IPR041677">
    <property type="entry name" value="DNA2/NAM7_AAA_11"/>
</dbReference>
<evidence type="ECO:0000256" key="4">
    <source>
        <dbReference type="ARBA" id="ARBA00022490"/>
    </source>
</evidence>
<dbReference type="InterPro" id="IPR049077">
    <property type="entry name" value="MOV-10_Ig-like"/>
</dbReference>
<dbReference type="GO" id="GO:0005524">
    <property type="term" value="F:ATP binding"/>
    <property type="evidence" value="ECO:0007669"/>
    <property type="project" value="UniProtKB-KW"/>
</dbReference>
<proteinExistence type="inferred from homology"/>
<dbReference type="FunFam" id="3.40.50.300:FF:000608">
    <property type="entry name" value="Mov10 RISC complex RNA helicase"/>
    <property type="match status" value="1"/>
</dbReference>
<dbReference type="CDD" id="cd18808">
    <property type="entry name" value="SF1_C_Upf1"/>
    <property type="match status" value="1"/>
</dbReference>
<dbReference type="GO" id="GO:0032574">
    <property type="term" value="F:5'-3' RNA helicase activity"/>
    <property type="evidence" value="ECO:0007669"/>
    <property type="project" value="InterPro"/>
</dbReference>
<dbReference type="InterPro" id="IPR003593">
    <property type="entry name" value="AAA+_ATPase"/>
</dbReference>
<organism evidence="14 15">
    <name type="scientific">Gambusia affinis</name>
    <name type="common">Western mosquitofish</name>
    <name type="synonym">Heterandria affinis</name>
    <dbReference type="NCBI Taxonomy" id="33528"/>
    <lineage>
        <taxon>Eukaryota</taxon>
        <taxon>Metazoa</taxon>
        <taxon>Chordata</taxon>
        <taxon>Craniata</taxon>
        <taxon>Vertebrata</taxon>
        <taxon>Euteleostomi</taxon>
        <taxon>Actinopterygii</taxon>
        <taxon>Neopterygii</taxon>
        <taxon>Teleostei</taxon>
        <taxon>Neoteleostei</taxon>
        <taxon>Acanthomorphata</taxon>
        <taxon>Ovalentaria</taxon>
        <taxon>Atherinomorphae</taxon>
        <taxon>Cyprinodontiformes</taxon>
        <taxon>Poeciliidae</taxon>
        <taxon>Poeciliinae</taxon>
        <taxon>Gambusia</taxon>
    </lineage>
</organism>
<dbReference type="GO" id="GO:0003723">
    <property type="term" value="F:RNA binding"/>
    <property type="evidence" value="ECO:0007669"/>
    <property type="project" value="UniProtKB-KW"/>
</dbReference>
<dbReference type="SMART" id="SM00382">
    <property type="entry name" value="AAA"/>
    <property type="match status" value="1"/>
</dbReference>
<dbReference type="GO" id="GO:0000932">
    <property type="term" value="C:P-body"/>
    <property type="evidence" value="ECO:0007669"/>
    <property type="project" value="UniProtKB-SubCell"/>
</dbReference>
<dbReference type="InterPro" id="IPR047187">
    <property type="entry name" value="SF1_C_Upf1"/>
</dbReference>
<evidence type="ECO:0000256" key="6">
    <source>
        <dbReference type="ARBA" id="ARBA00022801"/>
    </source>
</evidence>
<dbReference type="CDD" id="cd18038">
    <property type="entry name" value="DEXXQc_Helz-like"/>
    <property type="match status" value="1"/>
</dbReference>
<evidence type="ECO:0000256" key="3">
    <source>
        <dbReference type="ARBA" id="ARBA00012552"/>
    </source>
</evidence>
<dbReference type="InterPro" id="IPR026122">
    <property type="entry name" value="MOV-10/SDE3_DEXXQ/H-box"/>
</dbReference>
<evidence type="ECO:0000256" key="5">
    <source>
        <dbReference type="ARBA" id="ARBA00022741"/>
    </source>
</evidence>
<feature type="region of interest" description="Disordered" evidence="12">
    <location>
        <begin position="241"/>
        <end position="273"/>
    </location>
</feature>
<evidence type="ECO:0000256" key="11">
    <source>
        <dbReference type="ARBA" id="ARBA00047984"/>
    </source>
</evidence>
<comment type="subcellular location">
    <subcellularLocation>
        <location evidence="1">Cytoplasm</location>
        <location evidence="1">P-body</location>
    </subcellularLocation>
</comment>
<dbReference type="STRING" id="33528.ENSGAFP00000008885"/>
<gene>
    <name evidence="14" type="ORF">CCH79_00000751</name>
</gene>
<dbReference type="Pfam" id="PF21633">
    <property type="entry name" value="MOV-10_Ig-like"/>
    <property type="match status" value="1"/>
</dbReference>
<dbReference type="GO" id="GO:0016787">
    <property type="term" value="F:hydrolase activity"/>
    <property type="evidence" value="ECO:0007669"/>
    <property type="project" value="UniProtKB-KW"/>
</dbReference>
<dbReference type="Pfam" id="PF21634">
    <property type="entry name" value="MOV-10_beta-barrel"/>
    <property type="match status" value="1"/>
</dbReference>